<dbReference type="InterPro" id="IPR043128">
    <property type="entry name" value="Rev_trsase/Diguanyl_cyclase"/>
</dbReference>
<name>I1XLZ7_METNJ</name>
<evidence type="ECO:0000256" key="1">
    <source>
        <dbReference type="ARBA" id="ARBA00001946"/>
    </source>
</evidence>
<evidence type="ECO:0000313" key="3">
    <source>
        <dbReference type="Proteomes" id="UP000009144"/>
    </source>
</evidence>
<dbReference type="InterPro" id="IPR000160">
    <property type="entry name" value="GGDEF_dom"/>
</dbReference>
<dbReference type="PROSITE" id="PS50887">
    <property type="entry name" value="GGDEF"/>
    <property type="match status" value="1"/>
</dbReference>
<proteinExistence type="predicted"/>
<evidence type="ECO:0000313" key="2">
    <source>
        <dbReference type="EMBL" id="AFI85416.1"/>
    </source>
</evidence>
<reference evidence="2 3" key="1">
    <citation type="journal article" date="2012" name="J. Bacteriol.">
        <title>Complete genome sequences of Methylophaga sp. strain JAM1 and Methylophaga sp. strain JAM7.</title>
        <authorList>
            <person name="Villeneuve C."/>
            <person name="Martineau C."/>
            <person name="Mauffrey F."/>
            <person name="Villemur R."/>
        </authorList>
    </citation>
    <scope>NUCLEOTIDE SEQUENCE [LARGE SCALE GENOMIC DNA]</scope>
    <source>
        <strain evidence="2 3">JAM1</strain>
    </source>
</reference>
<reference evidence="2 3" key="2">
    <citation type="journal article" date="2013" name="Int. J. Syst. Evol. Microbiol.">
        <title>Methylophaga nitratireducenticrescens sp. nov. and Methylophaga frappieri sp. nov., isolated from the biofilm of the methanol-fed denitrification system treating the seawater at the Montreal Biodome.</title>
        <authorList>
            <person name="Villeneuve C."/>
            <person name="Martineau C."/>
            <person name="Mauffrey F."/>
            <person name="Villemur R."/>
        </authorList>
    </citation>
    <scope>NUCLEOTIDE SEQUENCE [LARGE SCALE GENOMIC DNA]</scope>
    <source>
        <strain evidence="2 3">JAM1</strain>
    </source>
</reference>
<dbReference type="KEGG" id="mej:Q7A_2626"/>
<dbReference type="PANTHER" id="PTHR46663:SF2">
    <property type="entry name" value="GGDEF DOMAIN-CONTAINING PROTEIN"/>
    <property type="match status" value="1"/>
</dbReference>
<dbReference type="STRING" id="754476.Q7A_2626"/>
<dbReference type="FunFam" id="3.30.70.270:FF:000001">
    <property type="entry name" value="Diguanylate cyclase domain protein"/>
    <property type="match status" value="1"/>
</dbReference>
<dbReference type="NCBIfam" id="TIGR00229">
    <property type="entry name" value="sensory_box"/>
    <property type="match status" value="1"/>
</dbReference>
<dbReference type="Gene3D" id="3.30.450.20">
    <property type="entry name" value="PAS domain"/>
    <property type="match status" value="2"/>
</dbReference>
<dbReference type="SMART" id="SM00267">
    <property type="entry name" value="GGDEF"/>
    <property type="match status" value="1"/>
</dbReference>
<dbReference type="CDD" id="cd18774">
    <property type="entry name" value="PDC2_HK_sensor"/>
    <property type="match status" value="1"/>
</dbReference>
<accession>I1XLZ7</accession>
<dbReference type="Proteomes" id="UP000009144">
    <property type="component" value="Chromosome"/>
</dbReference>
<organism evidence="2 3">
    <name type="scientific">Methylophaga nitratireducenticrescens</name>
    <dbReference type="NCBI Taxonomy" id="754476"/>
    <lineage>
        <taxon>Bacteria</taxon>
        <taxon>Pseudomonadati</taxon>
        <taxon>Pseudomonadota</taxon>
        <taxon>Gammaproteobacteria</taxon>
        <taxon>Thiotrichales</taxon>
        <taxon>Piscirickettsiaceae</taxon>
        <taxon>Methylophaga</taxon>
    </lineage>
</organism>
<sequence>MVFPVSIRSIFTFHCPNNCKLWLYTILLIAATLLVIYHNYHSQLTAYSSQVNQQIAQRNQLLALMQTQLLESKLEAIDQTLKLISSHPDFIKNPAPHTYLLEKYSQNNPEMLALLHINADGLLRYPKHQRRQLDLSGRDYFKVHQSSKTDSVFTSKPMLPSRGHTDPVMVISRGLYDSSDIFQGVIAAVIDIKTFSQALSGISVNAQLFSSIVHEEGEIIFRVPFRNFKVGQTLDYVKERSDKDKLPLTGEGIYQHSSGNYQFAYQTLPKWRLHVFVGEKRTVVDELISIYQFLHLRNSILTALTLILLILTTAWLIRRRLEINQQLVESKAALQQSYQRNQAIIKAIPDLLFTIDRNGKIIDFEHGDGVPLLMSEQDFIHKHISETLPDFLAQRTLLALQKTLNNGESDYFEYELTLSGKQHFFMARSSAINQDRMLVVVIDITERKKSENALQWQATHDSLTQLPNRMLFYDRLNQAITESARYKQPFCLLYIDLNDFKLVNDTYGHLNGDMLLILVAQRIRESIRQSDTAARLAGDEFAIIVNHSNFEEALQVSEKLREHLSVVYKLNDGVMLNISASIGIACYPHDGKDADELILHADNGMYHDKRSTAC</sequence>
<dbReference type="SUPFAM" id="SSF55073">
    <property type="entry name" value="Nucleotide cyclase"/>
    <property type="match status" value="1"/>
</dbReference>
<comment type="cofactor">
    <cofactor evidence="1">
        <name>Mg(2+)</name>
        <dbReference type="ChEBI" id="CHEBI:18420"/>
    </cofactor>
</comment>
<dbReference type="EMBL" id="CP003390">
    <property type="protein sequence ID" value="AFI85416.1"/>
    <property type="molecule type" value="Genomic_DNA"/>
</dbReference>
<dbReference type="CDD" id="cd01949">
    <property type="entry name" value="GGDEF"/>
    <property type="match status" value="1"/>
</dbReference>
<dbReference type="SUPFAM" id="SSF55785">
    <property type="entry name" value="PYP-like sensor domain (PAS domain)"/>
    <property type="match status" value="1"/>
</dbReference>
<dbReference type="eggNOG" id="COG2199">
    <property type="taxonomic scope" value="Bacteria"/>
</dbReference>
<dbReference type="OrthoDB" id="92309at2"/>
<dbReference type="InterPro" id="IPR000014">
    <property type="entry name" value="PAS"/>
</dbReference>
<dbReference type="GO" id="GO:0003824">
    <property type="term" value="F:catalytic activity"/>
    <property type="evidence" value="ECO:0007669"/>
    <property type="project" value="UniProtKB-ARBA"/>
</dbReference>
<gene>
    <name evidence="2" type="ordered locus">Q7A_2626</name>
</gene>
<dbReference type="HOGENOM" id="CLU_457707_0_0_6"/>
<dbReference type="NCBIfam" id="TIGR00254">
    <property type="entry name" value="GGDEF"/>
    <property type="match status" value="1"/>
</dbReference>
<dbReference type="CDD" id="cd00130">
    <property type="entry name" value="PAS"/>
    <property type="match status" value="1"/>
</dbReference>
<dbReference type="InterPro" id="IPR035965">
    <property type="entry name" value="PAS-like_dom_sf"/>
</dbReference>
<dbReference type="InterPro" id="IPR052163">
    <property type="entry name" value="DGC-Regulatory_Protein"/>
</dbReference>
<dbReference type="Pfam" id="PF00990">
    <property type="entry name" value="GGDEF"/>
    <property type="match status" value="1"/>
</dbReference>
<dbReference type="PATRIC" id="fig|754476.3.peg.2576"/>
<dbReference type="CDD" id="cd12914">
    <property type="entry name" value="PDC1_DGC_like"/>
    <property type="match status" value="1"/>
</dbReference>
<dbReference type="InterPro" id="IPR029787">
    <property type="entry name" value="Nucleotide_cyclase"/>
</dbReference>
<keyword evidence="3" id="KW-1185">Reference proteome</keyword>
<dbReference type="AlphaFoldDB" id="I1XLZ7"/>
<protein>
    <submittedName>
        <fullName evidence="2">Diguanylate cyclase/phosphodiesterase</fullName>
    </submittedName>
</protein>
<dbReference type="Gene3D" id="3.30.70.270">
    <property type="match status" value="1"/>
</dbReference>
<dbReference type="PANTHER" id="PTHR46663">
    <property type="entry name" value="DIGUANYLATE CYCLASE DGCT-RELATED"/>
    <property type="match status" value="1"/>
</dbReference>